<dbReference type="EMBL" id="LPXO01000029">
    <property type="protein sequence ID" value="KUF08671.1"/>
    <property type="molecule type" value="Genomic_DNA"/>
</dbReference>
<dbReference type="OrthoDB" id="7595282at2"/>
<dbReference type="AlphaFoldDB" id="A0A0W7WDQ9"/>
<gene>
    <name evidence="1" type="ORF">AVJ23_21605</name>
</gene>
<keyword evidence="2" id="KW-1185">Reference proteome</keyword>
<dbReference type="RefSeq" id="WP_157772759.1">
    <property type="nucleotide sequence ID" value="NZ_LPXO01000029.1"/>
</dbReference>
<evidence type="ECO:0000313" key="1">
    <source>
        <dbReference type="EMBL" id="KUF08671.1"/>
    </source>
</evidence>
<organism evidence="1 2">
    <name type="scientific">Pseudoponticoccus marisrubri</name>
    <dbReference type="NCBI Taxonomy" id="1685382"/>
    <lineage>
        <taxon>Bacteria</taxon>
        <taxon>Pseudomonadati</taxon>
        <taxon>Pseudomonadota</taxon>
        <taxon>Alphaproteobacteria</taxon>
        <taxon>Rhodobacterales</taxon>
        <taxon>Roseobacteraceae</taxon>
        <taxon>Pseudoponticoccus</taxon>
    </lineage>
</organism>
<dbReference type="Proteomes" id="UP000054396">
    <property type="component" value="Unassembled WGS sequence"/>
</dbReference>
<evidence type="ECO:0000313" key="2">
    <source>
        <dbReference type="Proteomes" id="UP000054396"/>
    </source>
</evidence>
<protein>
    <submittedName>
        <fullName evidence="1">Uncharacterized protein</fullName>
    </submittedName>
</protein>
<comment type="caution">
    <text evidence="1">The sequence shown here is derived from an EMBL/GenBank/DDBJ whole genome shotgun (WGS) entry which is preliminary data.</text>
</comment>
<accession>A0A0W7WDQ9</accession>
<proteinExistence type="predicted"/>
<name>A0A0W7WDQ9_9RHOB</name>
<reference evidence="1 2" key="1">
    <citation type="submission" date="2015-12" db="EMBL/GenBank/DDBJ databases">
        <authorList>
            <person name="Shamseldin A."/>
            <person name="Moawad H."/>
            <person name="Abd El-Rahim W.M."/>
            <person name="Sadowsky M.J."/>
        </authorList>
    </citation>
    <scope>NUCLEOTIDE SEQUENCE [LARGE SCALE GENOMIC DNA]</scope>
    <source>
        <strain evidence="1 2">SJ5A-1</strain>
    </source>
</reference>
<sequence length="237" mass="26749">MVNDYLEEEVFAPYRRLLRDVILDHWPVAAGKELLGEVVEELRLHSLTTASQDTGIGTEAINHFLVEARAFPVDDDRPARRRLFDARKYADLLNKIPTLVAPIAMRQAIGATRMELAAFEEEGLLLPRTLVVKVKNPWRISDGIQFVEDLSAQAELVSEVDDSWETLLLARRRTRVSLPDQVKAIHDKQLTLGKRAGIPGLHSLLVKNPKSIAFALLYARIQAKKLRISPKHRRPGS</sequence>